<organism evidence="2">
    <name type="scientific">Rhizophora mucronata</name>
    <name type="common">Asiatic mangrove</name>
    <dbReference type="NCBI Taxonomy" id="61149"/>
    <lineage>
        <taxon>Eukaryota</taxon>
        <taxon>Viridiplantae</taxon>
        <taxon>Streptophyta</taxon>
        <taxon>Embryophyta</taxon>
        <taxon>Tracheophyta</taxon>
        <taxon>Spermatophyta</taxon>
        <taxon>Magnoliopsida</taxon>
        <taxon>eudicotyledons</taxon>
        <taxon>Gunneridae</taxon>
        <taxon>Pentapetalae</taxon>
        <taxon>rosids</taxon>
        <taxon>fabids</taxon>
        <taxon>Malpighiales</taxon>
        <taxon>Rhizophoraceae</taxon>
        <taxon>Rhizophora</taxon>
    </lineage>
</organism>
<evidence type="ECO:0000313" key="2">
    <source>
        <dbReference type="EMBL" id="MBX42599.1"/>
    </source>
</evidence>
<reference evidence="2" key="1">
    <citation type="submission" date="2018-02" db="EMBL/GenBank/DDBJ databases">
        <title>Rhizophora mucronata_Transcriptome.</title>
        <authorList>
            <person name="Meera S.P."/>
            <person name="Sreeshan A."/>
            <person name="Augustine A."/>
        </authorList>
    </citation>
    <scope>NUCLEOTIDE SEQUENCE</scope>
    <source>
        <tissue evidence="2">Leaf</tissue>
    </source>
</reference>
<feature type="transmembrane region" description="Helical" evidence="1">
    <location>
        <begin position="199"/>
        <end position="217"/>
    </location>
</feature>
<name>A0A2P2NJF7_RHIMU</name>
<keyword evidence="1" id="KW-1133">Transmembrane helix</keyword>
<proteinExistence type="predicted"/>
<keyword evidence="1" id="KW-0812">Transmembrane</keyword>
<protein>
    <submittedName>
        <fullName evidence="2">Uncharacterized protein MANES_01G151300</fullName>
    </submittedName>
</protein>
<evidence type="ECO:0000256" key="1">
    <source>
        <dbReference type="SAM" id="Phobius"/>
    </source>
</evidence>
<accession>A0A2P2NJF7</accession>
<dbReference type="AlphaFoldDB" id="A0A2P2NJF7"/>
<sequence length="218" mass="25105">MRYFSVQHNLFLLREQLARDFRFLGSGLIIDTTEKFTNVVKAFPIDCQSGILGCHSLRRTHFRFTLPIFISLLRGRKARGLIEDNGFQLRQLGLPECPILLPIHIPYISQGPHFLFLSGFQLQFISNPAPISQLNGRNLRQYCLPVVRDQFLRLNFRHNIFVPLVFFRVGDVRIRISRHVGVGLKIWIFKYAFLEDDAVANNATFILVVVVVVVVVVV</sequence>
<dbReference type="EMBL" id="GGEC01062115">
    <property type="protein sequence ID" value="MBX42599.1"/>
    <property type="molecule type" value="Transcribed_RNA"/>
</dbReference>
<keyword evidence="1" id="KW-0472">Membrane</keyword>